<feature type="transmembrane region" description="Helical" evidence="12">
    <location>
        <begin position="7"/>
        <end position="26"/>
    </location>
</feature>
<sequence length="501" mass="57052">MAELYPSIAQTAVVVTALKILLFPAYKSTDFEVHRNWLAITHSLPVKSWYYEETSAWTLDYPPFFAYFEWLLSQAARYVDPGMLKIHNLGYESWQTVFYQRSTVIAADLVLAYALYRYIQSSPPSSQKSSHAVAISILLSPALLIIDHIHFQYNGFLYGILILSLNYARKQSTMLLGGLLFAVLLCMKHIYLYLAPAYFVYLLRAHCLSQRSMFRIRFGNSVKLGSIILAVFGAAFGPFWYWGQIEQVLRRLFPFSRGLCHAYWAPNVWALYSFTDRVLLLVAPRIGLPIDQSALNSVTRGLIGDTSFAVLPNVDPRLTFALTLSFQTLCLLKLFFEPTWETFIGAVTLCGYASFLFGWHVHEKAILLVIIPFSLLALKDRRFLGAFRPLAVAGHVSLFPLIFTAAEYPVKTVYTIFWLILFLQVFDRLAPVSSRPRVFLLDRFSLLYIAISIPLILYCSPIHELVFGKKYEFVPLMFISSYSAVGVVGSWIGFSIVYFTS</sequence>
<name>A0AA39R0R6_9LECA</name>
<evidence type="ECO:0000256" key="12">
    <source>
        <dbReference type="RuleBase" id="RU363110"/>
    </source>
</evidence>
<evidence type="ECO:0000256" key="4">
    <source>
        <dbReference type="ARBA" id="ARBA00022676"/>
    </source>
</evidence>
<reference evidence="13" key="1">
    <citation type="submission" date="2023-03" db="EMBL/GenBank/DDBJ databases">
        <title>Complete genome of Cladonia borealis.</title>
        <authorList>
            <person name="Park H."/>
        </authorList>
    </citation>
    <scope>NUCLEOTIDE SEQUENCE</scope>
    <source>
        <strain evidence="13">ANT050790</strain>
    </source>
</reference>
<feature type="transmembrane region" description="Helical" evidence="12">
    <location>
        <begin position="408"/>
        <end position="426"/>
    </location>
</feature>
<keyword evidence="5 12" id="KW-0808">Transferase</keyword>
<dbReference type="GO" id="GO:0005789">
    <property type="term" value="C:endoplasmic reticulum membrane"/>
    <property type="evidence" value="ECO:0007669"/>
    <property type="project" value="UniProtKB-SubCell"/>
</dbReference>
<evidence type="ECO:0000256" key="7">
    <source>
        <dbReference type="ARBA" id="ARBA00022824"/>
    </source>
</evidence>
<keyword evidence="6 12" id="KW-0812">Transmembrane</keyword>
<keyword evidence="4 12" id="KW-0328">Glycosyltransferase</keyword>
<evidence type="ECO:0000313" key="13">
    <source>
        <dbReference type="EMBL" id="KAK0511749.1"/>
    </source>
</evidence>
<comment type="similarity">
    <text evidence="3 12">Belongs to the ALG6/ALG8 glucosyltransferase family.</text>
</comment>
<dbReference type="PANTHER" id="PTHR12413">
    <property type="entry name" value="DOLICHYL GLYCOSYLTRANSFERASE"/>
    <property type="match status" value="1"/>
</dbReference>
<comment type="pathway">
    <text evidence="2 12">Protein modification; protein glycosylation.</text>
</comment>
<keyword evidence="8 12" id="KW-1133">Transmembrane helix</keyword>
<evidence type="ECO:0000256" key="1">
    <source>
        <dbReference type="ARBA" id="ARBA00004477"/>
    </source>
</evidence>
<feature type="transmembrane region" description="Helical" evidence="12">
    <location>
        <begin position="342"/>
        <end position="362"/>
    </location>
</feature>
<evidence type="ECO:0000256" key="6">
    <source>
        <dbReference type="ARBA" id="ARBA00022692"/>
    </source>
</evidence>
<proteinExistence type="inferred from homology"/>
<evidence type="ECO:0000256" key="5">
    <source>
        <dbReference type="ARBA" id="ARBA00022679"/>
    </source>
</evidence>
<dbReference type="PANTHER" id="PTHR12413:SF2">
    <property type="entry name" value="DOLICHYL PYROPHOSPHATE GLC1MAN9GLCNAC2 ALPHA-1,3-GLUCOSYLTRANSFERASE-RELATED"/>
    <property type="match status" value="1"/>
</dbReference>
<protein>
    <recommendedName>
        <fullName evidence="12">Alpha-1,3-glucosyltransferase</fullName>
        <ecNumber evidence="12">2.4.1.-</ecNumber>
    </recommendedName>
</protein>
<comment type="subcellular location">
    <subcellularLocation>
        <location evidence="1 12">Endoplasmic reticulum membrane</location>
        <topology evidence="1 12">Multi-pass membrane protein</topology>
    </subcellularLocation>
</comment>
<evidence type="ECO:0000256" key="2">
    <source>
        <dbReference type="ARBA" id="ARBA00004922"/>
    </source>
</evidence>
<evidence type="ECO:0000256" key="8">
    <source>
        <dbReference type="ARBA" id="ARBA00022989"/>
    </source>
</evidence>
<evidence type="ECO:0000313" key="14">
    <source>
        <dbReference type="Proteomes" id="UP001166286"/>
    </source>
</evidence>
<keyword evidence="7 12" id="KW-0256">Endoplasmic reticulum</keyword>
<comment type="catalytic activity">
    <reaction evidence="11">
        <text>an alpha-D-Glc-(1-&gt;3)-alpha-D-Man-(1-&gt;2)-alpha-D-Man-(1-&gt;2)-alpha-D-Man-(1-&gt;3)-[alpha-D-Man-(1-&gt;2)-alpha-D-Man-(1-&gt;3)-[alpha-D-Man-(1-&gt;2)-alpha-D-Man-(1-&gt;6)]-alpha-D-Man-(1-&gt;6)]-beta-D-Man-(1-&gt;4)-beta-D-GlcNAc-(1-&gt;4)-alpha-D-GlcNAc-diphospho-di-trans,poly-cis-dolichol + a di-trans,poly-cis-dolichyl beta-D-glucosyl phosphate = an alpha-D-Glc-(1-&gt;3)-alpha-D-Glc-(1-&gt;3)-alpha-D-Man-(1-&gt;2)-alpha-D-Man-(1-&gt;2)-alpha-D-Man-(1-&gt;3)-[alpha-D-Man-(1-&gt;2)-alpha-D-Man-(1-&gt;3)-[alpha-D-Man-(1-&gt;2)-alpha-D-Man-(1-&gt;6)]-alpha-D-Man-(1-&gt;6)]-beta-D-Man-(1-&gt;4)-beta-D-GlcNAc-(1-&gt;4)-alpha-D-GlcNAc-diphospho-di-trans,poly-cis-dolichol + a di-trans,poly-cis-dolichyl phosphate + H(+)</text>
        <dbReference type="Rhea" id="RHEA:31307"/>
        <dbReference type="Rhea" id="RHEA-COMP:19498"/>
        <dbReference type="Rhea" id="RHEA-COMP:19502"/>
        <dbReference type="Rhea" id="RHEA-COMP:19521"/>
        <dbReference type="Rhea" id="RHEA-COMP:19522"/>
        <dbReference type="ChEBI" id="CHEBI:15378"/>
        <dbReference type="ChEBI" id="CHEBI:57525"/>
        <dbReference type="ChEBI" id="CHEBI:57683"/>
        <dbReference type="ChEBI" id="CHEBI:132521"/>
        <dbReference type="ChEBI" id="CHEBI:132522"/>
        <dbReference type="EC" id="2.4.1.265"/>
    </reaction>
    <physiologicalReaction direction="left-to-right" evidence="11">
        <dbReference type="Rhea" id="RHEA:31308"/>
    </physiologicalReaction>
</comment>
<dbReference type="Pfam" id="PF03155">
    <property type="entry name" value="Alg6_Alg8"/>
    <property type="match status" value="1"/>
</dbReference>
<accession>A0AA39R0R6</accession>
<organism evidence="13 14">
    <name type="scientific">Cladonia borealis</name>
    <dbReference type="NCBI Taxonomy" id="184061"/>
    <lineage>
        <taxon>Eukaryota</taxon>
        <taxon>Fungi</taxon>
        <taxon>Dikarya</taxon>
        <taxon>Ascomycota</taxon>
        <taxon>Pezizomycotina</taxon>
        <taxon>Lecanoromycetes</taxon>
        <taxon>OSLEUM clade</taxon>
        <taxon>Lecanoromycetidae</taxon>
        <taxon>Lecanorales</taxon>
        <taxon>Lecanorineae</taxon>
        <taxon>Cladoniaceae</taxon>
        <taxon>Cladonia</taxon>
    </lineage>
</organism>
<keyword evidence="9 12" id="KW-0472">Membrane</keyword>
<dbReference type="InterPro" id="IPR004856">
    <property type="entry name" value="Glyco_trans_ALG6/ALG8"/>
</dbReference>
<feature type="transmembrane region" description="Helical" evidence="12">
    <location>
        <begin position="383"/>
        <end position="402"/>
    </location>
</feature>
<evidence type="ECO:0000256" key="3">
    <source>
        <dbReference type="ARBA" id="ARBA00008715"/>
    </source>
</evidence>
<evidence type="ECO:0000256" key="10">
    <source>
        <dbReference type="ARBA" id="ARBA00044725"/>
    </source>
</evidence>
<keyword evidence="14" id="KW-1185">Reference proteome</keyword>
<feature type="transmembrane region" description="Helical" evidence="12">
    <location>
        <begin position="131"/>
        <end position="153"/>
    </location>
</feature>
<dbReference type="Proteomes" id="UP001166286">
    <property type="component" value="Unassembled WGS sequence"/>
</dbReference>
<dbReference type="AlphaFoldDB" id="A0AA39R0R6"/>
<comment type="function">
    <text evidence="10">Dolichyl pyrophosphate Glc1Man9GlcNAc2 alpha-1,3-glucosyltransferase that operates in the biosynthetic pathway of dolichol-linked oligosaccharides, the glycan precursors employed in protein asparagine (N)-glycosylation. The assembly of dolichol-linked oligosaccharides begins on the cytosolic side of the endoplasmic reticulum membrane and finishes in its lumen. The sequential addition of sugars to dolichol pyrophosphate produces dolichol-linked oligosaccharides containing fourteen sugars, including two GlcNAcs, nine mannoses and three glucoses. Once assembled, the oligosaccharide is transferred from the lipid to nascent proteins by oligosaccharyltransferases. In the lumen of the endoplasmic reticulum, adds the second glucose residue from dolichyl phosphate glucose (Dol-P-Glc) onto the lipid-linked oligosaccharide intermediate Glc(1)Man(9)GlcNAc(2)-PP-Dol to produce Glc(2)Man(9)GlcNAc(2)-PP-Dol.</text>
</comment>
<dbReference type="GO" id="GO:0006487">
    <property type="term" value="P:protein N-linked glycosylation"/>
    <property type="evidence" value="ECO:0007669"/>
    <property type="project" value="TreeGrafter"/>
</dbReference>
<dbReference type="EC" id="2.4.1.-" evidence="12"/>
<feature type="transmembrane region" description="Helical" evidence="12">
    <location>
        <begin position="438"/>
        <end position="458"/>
    </location>
</feature>
<feature type="transmembrane region" description="Helical" evidence="12">
    <location>
        <begin position="224"/>
        <end position="243"/>
    </location>
</feature>
<gene>
    <name evidence="13" type="ORF">JMJ35_006322</name>
</gene>
<evidence type="ECO:0000256" key="11">
    <source>
        <dbReference type="ARBA" id="ARBA00047346"/>
    </source>
</evidence>
<dbReference type="EMBL" id="JAFEKC020000013">
    <property type="protein sequence ID" value="KAK0511749.1"/>
    <property type="molecule type" value="Genomic_DNA"/>
</dbReference>
<evidence type="ECO:0000256" key="9">
    <source>
        <dbReference type="ARBA" id="ARBA00023136"/>
    </source>
</evidence>
<comment type="caution">
    <text evidence="13">The sequence shown here is derived from an EMBL/GenBank/DDBJ whole genome shotgun (WGS) entry which is preliminary data.</text>
</comment>
<feature type="transmembrane region" description="Helical" evidence="12">
    <location>
        <begin position="98"/>
        <end position="119"/>
    </location>
</feature>
<feature type="transmembrane region" description="Helical" evidence="12">
    <location>
        <begin position="478"/>
        <end position="499"/>
    </location>
</feature>
<feature type="transmembrane region" description="Helical" evidence="12">
    <location>
        <begin position="173"/>
        <end position="203"/>
    </location>
</feature>
<dbReference type="GO" id="GO:0042283">
    <property type="term" value="F:dolichyl pyrophosphate Glc1Man9GlcNAc2 alpha-1,3-glucosyltransferase activity"/>
    <property type="evidence" value="ECO:0007669"/>
    <property type="project" value="UniProtKB-EC"/>
</dbReference>